<name>A0A520LQQ5_9GAMM</name>
<evidence type="ECO:0000256" key="2">
    <source>
        <dbReference type="ARBA" id="ARBA00005697"/>
    </source>
</evidence>
<dbReference type="EMBL" id="SHBN01000057">
    <property type="protein sequence ID" value="RZO10526.1"/>
    <property type="molecule type" value="Genomic_DNA"/>
</dbReference>
<feature type="transmembrane region" description="Helical" evidence="9">
    <location>
        <begin position="197"/>
        <end position="216"/>
    </location>
</feature>
<accession>A0A520LQQ5</accession>
<evidence type="ECO:0000256" key="4">
    <source>
        <dbReference type="ARBA" id="ARBA00022475"/>
    </source>
</evidence>
<evidence type="ECO:0000256" key="1">
    <source>
        <dbReference type="ARBA" id="ARBA00004651"/>
    </source>
</evidence>
<keyword evidence="4 8" id="KW-1003">Cell membrane</keyword>
<dbReference type="Proteomes" id="UP000319023">
    <property type="component" value="Unassembled WGS sequence"/>
</dbReference>
<protein>
    <submittedName>
        <fullName evidence="10">NCS2 family permease</fullName>
    </submittedName>
</protein>
<dbReference type="GO" id="GO:0015207">
    <property type="term" value="F:adenine transmembrane transporter activity"/>
    <property type="evidence" value="ECO:0007669"/>
    <property type="project" value="TreeGrafter"/>
</dbReference>
<evidence type="ECO:0000256" key="8">
    <source>
        <dbReference type="PIRNR" id="PIRNR005353"/>
    </source>
</evidence>
<evidence type="ECO:0000256" key="5">
    <source>
        <dbReference type="ARBA" id="ARBA00022692"/>
    </source>
</evidence>
<keyword evidence="3 8" id="KW-0813">Transport</keyword>
<organism evidence="10 11">
    <name type="scientific">SAR86 cluster bacterium</name>
    <dbReference type="NCBI Taxonomy" id="2030880"/>
    <lineage>
        <taxon>Bacteria</taxon>
        <taxon>Pseudomonadati</taxon>
        <taxon>Pseudomonadota</taxon>
        <taxon>Gammaproteobacteria</taxon>
        <taxon>SAR86 cluster</taxon>
    </lineage>
</organism>
<dbReference type="InterPro" id="IPR026033">
    <property type="entry name" value="Azg-like_bact_archaea"/>
</dbReference>
<dbReference type="PANTHER" id="PTHR43337">
    <property type="entry name" value="XANTHINE/URACIL PERMEASE C887.17-RELATED"/>
    <property type="match status" value="1"/>
</dbReference>
<feature type="transmembrane region" description="Helical" evidence="9">
    <location>
        <begin position="171"/>
        <end position="190"/>
    </location>
</feature>
<dbReference type="InterPro" id="IPR006043">
    <property type="entry name" value="NCS2"/>
</dbReference>
<feature type="transmembrane region" description="Helical" evidence="9">
    <location>
        <begin position="377"/>
        <end position="404"/>
    </location>
</feature>
<keyword evidence="6 8" id="KW-1133">Transmembrane helix</keyword>
<feature type="transmembrane region" description="Helical" evidence="9">
    <location>
        <begin position="102"/>
        <end position="122"/>
    </location>
</feature>
<comment type="caution">
    <text evidence="10">The sequence shown here is derived from an EMBL/GenBank/DDBJ whole genome shotgun (WGS) entry which is preliminary data.</text>
</comment>
<comment type="similarity">
    <text evidence="2 8">Belongs to the nucleobase:cation symporter-2 (NCS2) (TC 2.A.40) family. Azg-like subfamily.</text>
</comment>
<gene>
    <name evidence="10" type="ORF">EVB01_03005</name>
</gene>
<keyword evidence="7 8" id="KW-0472">Membrane</keyword>
<evidence type="ECO:0000256" key="9">
    <source>
        <dbReference type="SAM" id="Phobius"/>
    </source>
</evidence>
<dbReference type="GO" id="GO:0005886">
    <property type="term" value="C:plasma membrane"/>
    <property type="evidence" value="ECO:0007669"/>
    <property type="project" value="UniProtKB-SubCell"/>
</dbReference>
<feature type="transmembrane region" description="Helical" evidence="9">
    <location>
        <begin position="411"/>
        <end position="431"/>
    </location>
</feature>
<reference evidence="10 11" key="1">
    <citation type="submission" date="2019-02" db="EMBL/GenBank/DDBJ databases">
        <title>Prokaryotic population dynamics and viral predation in marine succession experiment using metagenomics: the confinement effect.</title>
        <authorList>
            <person name="Haro-Moreno J.M."/>
            <person name="Rodriguez-Valera F."/>
            <person name="Lopez-Perez M."/>
        </authorList>
    </citation>
    <scope>NUCLEOTIDE SEQUENCE [LARGE SCALE GENOMIC DNA]</scope>
    <source>
        <strain evidence="10">MED-G168</strain>
    </source>
</reference>
<feature type="transmembrane region" description="Helical" evidence="9">
    <location>
        <begin position="51"/>
        <end position="72"/>
    </location>
</feature>
<evidence type="ECO:0000313" key="10">
    <source>
        <dbReference type="EMBL" id="RZO10526.1"/>
    </source>
</evidence>
<dbReference type="InterPro" id="IPR045018">
    <property type="entry name" value="Azg-like"/>
</dbReference>
<evidence type="ECO:0000256" key="7">
    <source>
        <dbReference type="ARBA" id="ARBA00023136"/>
    </source>
</evidence>
<evidence type="ECO:0000256" key="6">
    <source>
        <dbReference type="ARBA" id="ARBA00022989"/>
    </source>
</evidence>
<keyword evidence="5 8" id="KW-0812">Transmembrane</keyword>
<evidence type="ECO:0000256" key="3">
    <source>
        <dbReference type="ARBA" id="ARBA00022448"/>
    </source>
</evidence>
<comment type="subcellular location">
    <subcellularLocation>
        <location evidence="1 8">Cell membrane</location>
        <topology evidence="1 8">Multi-pass membrane protein</topology>
    </subcellularLocation>
</comment>
<evidence type="ECO:0000313" key="11">
    <source>
        <dbReference type="Proteomes" id="UP000319023"/>
    </source>
</evidence>
<feature type="transmembrane region" description="Helical" evidence="9">
    <location>
        <begin position="328"/>
        <end position="357"/>
    </location>
</feature>
<feature type="transmembrane region" description="Helical" evidence="9">
    <location>
        <begin position="20"/>
        <end position="39"/>
    </location>
</feature>
<dbReference type="Pfam" id="PF00860">
    <property type="entry name" value="Xan_ur_permease"/>
    <property type="match status" value="1"/>
</dbReference>
<dbReference type="PIRSF" id="PIRSF005353">
    <property type="entry name" value="PbuG"/>
    <property type="match status" value="1"/>
</dbReference>
<sequence>MNLMLEKIFKLKENNTSVKTELIAGFTTFITMAYIIFVNPQMMSSTGMDQGASFVGTCLAAAIACILMGLYANWPIGLAPGMGLNAFFTYTVVGEMGYTWEIALGSVFIAGILFWIMSITPIRQWMLESIPMNLRIAMGSGVGLFIGLIGLKNGGIIVSNEATLISMGDLLKIETILSMLGFLLIAVLAVRKVPGAILIGVMMVTITSIFFGLIQFEGLISYPPAFIPVFMKLDILGALDLAMISVIMSFLFVNLFDTAGTLLGVANQAKLVDESGNVSNLDKALKADSSSSAVGAFLGCAPVTSYVESSAGVETGGRTGLTAVTVGFLFLIAIFFSPLASIIPAHATSGALIYVAILMLGGMEKLNWSDTSELLPALIIIVMIPLTFSIANGIALGFISYVVLKIGSGKVALISAGAWFLTLVFLSKFIFL</sequence>
<dbReference type="AlphaFoldDB" id="A0A520LQQ5"/>
<feature type="transmembrane region" description="Helical" evidence="9">
    <location>
        <begin position="134"/>
        <end position="151"/>
    </location>
</feature>
<dbReference type="PANTHER" id="PTHR43337:SF1">
    <property type="entry name" value="XANTHINE_URACIL PERMEASE C887.17-RELATED"/>
    <property type="match status" value="1"/>
</dbReference>
<feature type="transmembrane region" description="Helical" evidence="9">
    <location>
        <begin position="236"/>
        <end position="256"/>
    </location>
</feature>
<proteinExistence type="inferred from homology"/>